<evidence type="ECO:0000256" key="2">
    <source>
        <dbReference type="ARBA" id="ARBA00023125"/>
    </source>
</evidence>
<evidence type="ECO:0000313" key="6">
    <source>
        <dbReference type="Proteomes" id="UP001515500"/>
    </source>
</evidence>
<dbReference type="PROSITE" id="PS50090">
    <property type="entry name" value="MYB_LIKE"/>
    <property type="match status" value="1"/>
</dbReference>
<dbReference type="AlphaFoldDB" id="A0AB40C2R2"/>
<dbReference type="InterPro" id="IPR015495">
    <property type="entry name" value="Myb_TF_plants"/>
</dbReference>
<dbReference type="PANTHER" id="PTHR47998">
    <property type="entry name" value="TRANSCRIPTION FACTOR MYB51-LIKE ISOFORM X1"/>
    <property type="match status" value="1"/>
</dbReference>
<dbReference type="SMART" id="SM00717">
    <property type="entry name" value="SANT"/>
    <property type="match status" value="1"/>
</dbReference>
<protein>
    <submittedName>
        <fullName evidence="7">MYB-like transcription factor ETC3</fullName>
    </submittedName>
</protein>
<keyword evidence="2" id="KW-0238">DNA-binding</keyword>
<name>A0AB40C2R2_DIOCR</name>
<dbReference type="InterPro" id="IPR001005">
    <property type="entry name" value="SANT/Myb"/>
</dbReference>
<accession>A0AB40C2R2</accession>
<dbReference type="InterPro" id="IPR009057">
    <property type="entry name" value="Homeodomain-like_sf"/>
</dbReference>
<dbReference type="Proteomes" id="UP001515500">
    <property type="component" value="Chromosome 11"/>
</dbReference>
<keyword evidence="3" id="KW-0539">Nucleus</keyword>
<gene>
    <name evidence="7" type="primary">LOC120271437</name>
</gene>
<evidence type="ECO:0000313" key="7">
    <source>
        <dbReference type="RefSeq" id="XP_039134050.1"/>
    </source>
</evidence>
<evidence type="ECO:0000256" key="1">
    <source>
        <dbReference type="ARBA" id="ARBA00004123"/>
    </source>
</evidence>
<dbReference type="GO" id="GO:0005634">
    <property type="term" value="C:nucleus"/>
    <property type="evidence" value="ECO:0007669"/>
    <property type="project" value="UniProtKB-SubCell"/>
</dbReference>
<keyword evidence="6" id="KW-1185">Reference proteome</keyword>
<organism evidence="6 7">
    <name type="scientific">Dioscorea cayennensis subsp. rotundata</name>
    <name type="common">White Guinea yam</name>
    <name type="synonym">Dioscorea rotundata</name>
    <dbReference type="NCBI Taxonomy" id="55577"/>
    <lineage>
        <taxon>Eukaryota</taxon>
        <taxon>Viridiplantae</taxon>
        <taxon>Streptophyta</taxon>
        <taxon>Embryophyta</taxon>
        <taxon>Tracheophyta</taxon>
        <taxon>Spermatophyta</taxon>
        <taxon>Magnoliopsida</taxon>
        <taxon>Liliopsida</taxon>
        <taxon>Dioscoreales</taxon>
        <taxon>Dioscoreaceae</taxon>
        <taxon>Dioscorea</taxon>
    </lineage>
</organism>
<evidence type="ECO:0000256" key="4">
    <source>
        <dbReference type="SAM" id="MobiDB-lite"/>
    </source>
</evidence>
<reference evidence="7" key="1">
    <citation type="submission" date="2025-08" db="UniProtKB">
        <authorList>
            <consortium name="RefSeq"/>
        </authorList>
    </citation>
    <scope>IDENTIFICATION</scope>
</reference>
<dbReference type="CDD" id="cd00167">
    <property type="entry name" value="SANT"/>
    <property type="match status" value="1"/>
</dbReference>
<dbReference type="GO" id="GO:0006355">
    <property type="term" value="P:regulation of DNA-templated transcription"/>
    <property type="evidence" value="ECO:0007669"/>
    <property type="project" value="TreeGrafter"/>
</dbReference>
<dbReference type="RefSeq" id="XP_039134050.1">
    <property type="nucleotide sequence ID" value="XM_039278116.1"/>
</dbReference>
<sequence>MRKRNRVEERMEEDEVQEIRDMSPEEEDLIHRLYCLLGDRWKLIAGRLPNRTAEEVEKYWKMKEIENIEKNRNIYKPICIKPSPFFKFSMHN</sequence>
<evidence type="ECO:0000256" key="3">
    <source>
        <dbReference type="ARBA" id="ARBA00023242"/>
    </source>
</evidence>
<dbReference type="GeneID" id="120271437"/>
<proteinExistence type="predicted"/>
<feature type="region of interest" description="Disordered" evidence="4">
    <location>
        <begin position="1"/>
        <end position="20"/>
    </location>
</feature>
<dbReference type="GO" id="GO:0030154">
    <property type="term" value="P:cell differentiation"/>
    <property type="evidence" value="ECO:0007669"/>
    <property type="project" value="TreeGrafter"/>
</dbReference>
<dbReference type="Pfam" id="PF00249">
    <property type="entry name" value="Myb_DNA-binding"/>
    <property type="match status" value="1"/>
</dbReference>
<dbReference type="GO" id="GO:0000976">
    <property type="term" value="F:transcription cis-regulatory region binding"/>
    <property type="evidence" value="ECO:0007669"/>
    <property type="project" value="TreeGrafter"/>
</dbReference>
<comment type="subcellular location">
    <subcellularLocation>
        <location evidence="1">Nucleus</location>
    </subcellularLocation>
</comment>
<feature type="domain" description="Myb-like" evidence="5">
    <location>
        <begin position="23"/>
        <end position="61"/>
    </location>
</feature>
<dbReference type="PANTHER" id="PTHR47998:SF3">
    <property type="entry name" value="TRANSCRIPTION FACTOR TRY-LIKE"/>
    <property type="match status" value="1"/>
</dbReference>
<dbReference type="Gene3D" id="1.10.10.60">
    <property type="entry name" value="Homeodomain-like"/>
    <property type="match status" value="1"/>
</dbReference>
<evidence type="ECO:0000259" key="5">
    <source>
        <dbReference type="PROSITE" id="PS50090"/>
    </source>
</evidence>
<dbReference type="SUPFAM" id="SSF46689">
    <property type="entry name" value="Homeodomain-like"/>
    <property type="match status" value="1"/>
</dbReference>